<feature type="domain" description="HD Cas3-type" evidence="12">
    <location>
        <begin position="4"/>
        <end position="187"/>
    </location>
</feature>
<reference evidence="13 14" key="1">
    <citation type="journal article" date="2011" name="Stand. Genomic Sci.">
        <title>Genome sequence of the moderately thermophilic halophile Flexistipes sinusarabici strain (MAS10).</title>
        <authorList>
            <person name="Lapidus A."/>
            <person name="Chertkov O."/>
            <person name="Nolan M."/>
            <person name="Lucas S."/>
            <person name="Hammon N."/>
            <person name="Deshpande S."/>
            <person name="Cheng J.F."/>
            <person name="Tapia R."/>
            <person name="Han C."/>
            <person name="Goodwin L."/>
            <person name="Pitluck S."/>
            <person name="Liolios K."/>
            <person name="Pagani I."/>
            <person name="Ivanova N."/>
            <person name="Huntemann M."/>
            <person name="Mavromatis K."/>
            <person name="Mikhailova N."/>
            <person name="Pati A."/>
            <person name="Chen A."/>
            <person name="Palaniappan K."/>
            <person name="Land M."/>
            <person name="Hauser L."/>
            <person name="Brambilla E.M."/>
            <person name="Rohde M."/>
            <person name="Abt B."/>
            <person name="Spring S."/>
            <person name="Goker M."/>
            <person name="Bristow J."/>
            <person name="Eisen J.A."/>
            <person name="Markowitz V."/>
            <person name="Hugenholtz P."/>
            <person name="Kyrpides N.C."/>
            <person name="Klenk H.P."/>
            <person name="Woyke T."/>
        </authorList>
    </citation>
    <scope>NUCLEOTIDE SEQUENCE [LARGE SCALE GENOMIC DNA]</scope>
    <source>
        <strain evidence="14">DSM 4947 / MAS 10</strain>
    </source>
</reference>
<dbReference type="GO" id="GO:0003724">
    <property type="term" value="F:RNA helicase activity"/>
    <property type="evidence" value="ECO:0007669"/>
    <property type="project" value="TreeGrafter"/>
</dbReference>
<evidence type="ECO:0000256" key="9">
    <source>
        <dbReference type="ARBA" id="ARBA00023118"/>
    </source>
</evidence>
<dbReference type="InterPro" id="IPR014001">
    <property type="entry name" value="Helicase_ATP-bd"/>
</dbReference>
<dbReference type="PANTHER" id="PTHR47959:SF16">
    <property type="entry name" value="CRISPR-ASSOCIATED NUCLEASE_HELICASE CAS3-RELATED"/>
    <property type="match status" value="1"/>
</dbReference>
<dbReference type="InterPro" id="IPR011545">
    <property type="entry name" value="DEAD/DEAH_box_helicase_dom"/>
</dbReference>
<evidence type="ECO:0000256" key="10">
    <source>
        <dbReference type="ARBA" id="ARBA00038437"/>
    </source>
</evidence>
<dbReference type="Proteomes" id="UP000006621">
    <property type="component" value="Chromosome"/>
</dbReference>
<sequence>MYAKSNPPKTIFEHNEDLVKNYDILKRYISPQLIEKYDKYLQKMLELHDYGKINTRFQNKLGICKNKIPKELTDIPEVPHEWLSLAFIPKNLKEEILNLDANNFNLYNVLRYSIAFHHTRNEIFDKNDFKSTVEYDLERNKHLLGIKYALNKLLNLTNLENSINDNFENIFEYLVLFKGILHKCDFSASAGTPCETEYKGNYQNDFKIGLQKRGIKELKPFQKNAKNLSDKNVILIASTGIGKTEYSMNWIKGNKAFYLLGIRIAVNAMHKRFADFFSKENVALLHGDISYFLTNETDSKNDYDHKMSKAKQLSYPLTIATADQMVTSVFKYNGFELPYLVASYSKVVVDEIQSFAPESIACIVVFLQEVSHLGAKFLIMTATLPPFIKEEFKNIVHFENPQLSEKKRHKIEVLDMQIEDYDFEKIQSNNVLVICNTVSKAQKIYEKLKEKKPKLLHSKFINKHRNVKEKTIMKCSNGIWITTQIVEASLDIDFDLLLTECCTIDGLLQRFGRCYRKREYYGENPNILIFKFDNISEKIYDKNLLQRSFSILRNDYNKKLLTEKDKQEMIDKVFQDIEKTCYYKSYKEYKELLKSGFKSSKNEAQKLFRKITNTHNVIPEPVYNKNEEEIKEIISQIEETSSLERIKLKEKLNKYCVSLQIFANKAKDIVKPLPVDSKYIKKSEIKMLKGVEYTYEKGVEFKKEYNDMDNFIL</sequence>
<dbReference type="SMART" id="SM00487">
    <property type="entry name" value="DEXDc"/>
    <property type="match status" value="1"/>
</dbReference>
<dbReference type="SUPFAM" id="SSF52540">
    <property type="entry name" value="P-loop containing nucleoside triphosphate hydrolases"/>
    <property type="match status" value="1"/>
</dbReference>
<comment type="similarity">
    <text evidence="10">Belongs to the DEAD box helicase family.</text>
</comment>
<dbReference type="Gene3D" id="3.40.50.300">
    <property type="entry name" value="P-loop containing nucleotide triphosphate hydrolases"/>
    <property type="match status" value="2"/>
</dbReference>
<organism evidence="13 14">
    <name type="scientific">Flexistipes sinusarabici (strain ATCC 49648 / DSM 4947 / MAS 10)</name>
    <dbReference type="NCBI Taxonomy" id="717231"/>
    <lineage>
        <taxon>Bacteria</taxon>
        <taxon>Pseudomonadati</taxon>
        <taxon>Deferribacterota</taxon>
        <taxon>Deferribacteres</taxon>
        <taxon>Deferribacterales</taxon>
        <taxon>Flexistipitaceae</taxon>
        <taxon>Flexistipes</taxon>
    </lineage>
</organism>
<dbReference type="InterPro" id="IPR001650">
    <property type="entry name" value="Helicase_C-like"/>
</dbReference>
<dbReference type="GO" id="GO:0005524">
    <property type="term" value="F:ATP binding"/>
    <property type="evidence" value="ECO:0007669"/>
    <property type="project" value="UniProtKB-KW"/>
</dbReference>
<evidence type="ECO:0000313" key="14">
    <source>
        <dbReference type="Proteomes" id="UP000006621"/>
    </source>
</evidence>
<evidence type="ECO:0000259" key="12">
    <source>
        <dbReference type="PROSITE" id="PS51643"/>
    </source>
</evidence>
<keyword evidence="14" id="KW-1185">Reference proteome</keyword>
<keyword evidence="4" id="KW-0479">Metal-binding</keyword>
<dbReference type="GO" id="GO:0005829">
    <property type="term" value="C:cytosol"/>
    <property type="evidence" value="ECO:0007669"/>
    <property type="project" value="TreeGrafter"/>
</dbReference>
<dbReference type="NCBIfam" id="TIGR01596">
    <property type="entry name" value="cas3_HD"/>
    <property type="match status" value="1"/>
</dbReference>
<dbReference type="Pfam" id="PF22590">
    <property type="entry name" value="Cas3-like_C_2"/>
    <property type="match status" value="1"/>
</dbReference>
<dbReference type="Pfam" id="PF00270">
    <property type="entry name" value="DEAD"/>
    <property type="match status" value="1"/>
</dbReference>
<keyword evidence="5" id="KW-0547">Nucleotide-binding</keyword>
<accession>F8E5B6</accession>
<dbReference type="InterPro" id="IPR050079">
    <property type="entry name" value="DEAD_box_RNA_helicase"/>
</dbReference>
<evidence type="ECO:0000256" key="4">
    <source>
        <dbReference type="ARBA" id="ARBA00022723"/>
    </source>
</evidence>
<dbReference type="GO" id="GO:0051607">
    <property type="term" value="P:defense response to virus"/>
    <property type="evidence" value="ECO:0007669"/>
    <property type="project" value="UniProtKB-KW"/>
</dbReference>
<dbReference type="Pfam" id="PF18019">
    <property type="entry name" value="Cas3_HD"/>
    <property type="match status" value="1"/>
</dbReference>
<comment type="similarity">
    <text evidence="1">In the N-terminal section; belongs to the CRISPR-associated nuclease Cas3-HD family.</text>
</comment>
<dbReference type="AlphaFoldDB" id="F8E5B6"/>
<dbReference type="PROSITE" id="PS51192">
    <property type="entry name" value="HELICASE_ATP_BIND_1"/>
    <property type="match status" value="1"/>
</dbReference>
<dbReference type="InterPro" id="IPR054712">
    <property type="entry name" value="Cas3-like_dom"/>
</dbReference>
<feature type="domain" description="Helicase ATP-binding" evidence="11">
    <location>
        <begin position="224"/>
        <end position="402"/>
    </location>
</feature>
<dbReference type="NCBIfam" id="TIGR01587">
    <property type="entry name" value="cas3_core"/>
    <property type="match status" value="1"/>
</dbReference>
<keyword evidence="7" id="KW-0347">Helicase</keyword>
<reference evidence="14" key="2">
    <citation type="submission" date="2011-06" db="EMBL/GenBank/DDBJ databases">
        <title>The complete genome of Flexistipes sinusarabici DSM 4947.</title>
        <authorList>
            <person name="Lucas S."/>
            <person name="Han J."/>
            <person name="Lapidus A."/>
            <person name="Bruce D."/>
            <person name="Goodwin L."/>
            <person name="Pitluck S."/>
            <person name="Peters L."/>
            <person name="Kyrpides N."/>
            <person name="Mavromatis K."/>
            <person name="Ivanova N."/>
            <person name="Mikhailova N."/>
            <person name="Chertkov O."/>
            <person name="Detter J.C."/>
            <person name="Tapia R."/>
            <person name="Han C."/>
            <person name="Land M."/>
            <person name="Hauser L."/>
            <person name="Markowitz V."/>
            <person name="Cheng J.-F."/>
            <person name="Hugenholtz P."/>
            <person name="Woyke T."/>
            <person name="Wu D."/>
            <person name="Spring S."/>
            <person name="Schroeder M."/>
            <person name="Brambilla E."/>
            <person name="Klenk H.-P."/>
            <person name="Eisen J.A."/>
        </authorList>
    </citation>
    <scope>NUCLEOTIDE SEQUENCE [LARGE SCALE GENOMIC DNA]</scope>
    <source>
        <strain evidence="14">DSM 4947 / MAS 10</strain>
    </source>
</reference>
<dbReference type="SMART" id="SM00490">
    <property type="entry name" value="HELICc"/>
    <property type="match status" value="1"/>
</dbReference>
<evidence type="ECO:0000256" key="8">
    <source>
        <dbReference type="ARBA" id="ARBA00022840"/>
    </source>
</evidence>
<dbReference type="RefSeq" id="WP_013886102.1">
    <property type="nucleotide sequence ID" value="NC_015672.1"/>
</dbReference>
<evidence type="ECO:0000259" key="11">
    <source>
        <dbReference type="PROSITE" id="PS51192"/>
    </source>
</evidence>
<keyword evidence="3" id="KW-0540">Nuclease</keyword>
<protein>
    <submittedName>
        <fullName evidence="13">CRISPR-associated helicase Cas3</fullName>
    </submittedName>
</protein>
<dbReference type="PROSITE" id="PS51643">
    <property type="entry name" value="HD_CAS3"/>
    <property type="match status" value="1"/>
</dbReference>
<evidence type="ECO:0000256" key="5">
    <source>
        <dbReference type="ARBA" id="ARBA00022741"/>
    </source>
</evidence>
<dbReference type="PANTHER" id="PTHR47959">
    <property type="entry name" value="ATP-DEPENDENT RNA HELICASE RHLE-RELATED"/>
    <property type="match status" value="1"/>
</dbReference>
<dbReference type="InterPro" id="IPR006483">
    <property type="entry name" value="CRISPR-assoc_Cas3_HD"/>
</dbReference>
<evidence type="ECO:0000256" key="2">
    <source>
        <dbReference type="ARBA" id="ARBA00009046"/>
    </source>
</evidence>
<keyword evidence="6" id="KW-0378">Hydrolase</keyword>
<dbReference type="Gene3D" id="1.10.3210.30">
    <property type="match status" value="1"/>
</dbReference>
<dbReference type="GO" id="GO:0046872">
    <property type="term" value="F:metal ion binding"/>
    <property type="evidence" value="ECO:0007669"/>
    <property type="project" value="UniProtKB-KW"/>
</dbReference>
<dbReference type="InterPro" id="IPR006474">
    <property type="entry name" value="Helicase_Cas3_CRISPR-ass_core"/>
</dbReference>
<evidence type="ECO:0000256" key="1">
    <source>
        <dbReference type="ARBA" id="ARBA00006847"/>
    </source>
</evidence>
<dbReference type="OrthoDB" id="9810236at2"/>
<dbReference type="InterPro" id="IPR038257">
    <property type="entry name" value="CRISPR-assoc_Cas3_HD_sf"/>
</dbReference>
<dbReference type="CDD" id="cd09641">
    <property type="entry name" value="Cas3''_I"/>
    <property type="match status" value="1"/>
</dbReference>
<name>F8E5B6_FLESM</name>
<evidence type="ECO:0000256" key="6">
    <source>
        <dbReference type="ARBA" id="ARBA00022801"/>
    </source>
</evidence>
<dbReference type="GO" id="GO:0004518">
    <property type="term" value="F:nuclease activity"/>
    <property type="evidence" value="ECO:0007669"/>
    <property type="project" value="UniProtKB-KW"/>
</dbReference>
<dbReference type="KEGG" id="fsi:Flexsi_0953"/>
<dbReference type="GO" id="GO:0003676">
    <property type="term" value="F:nucleic acid binding"/>
    <property type="evidence" value="ECO:0007669"/>
    <property type="project" value="InterPro"/>
</dbReference>
<evidence type="ECO:0000256" key="7">
    <source>
        <dbReference type="ARBA" id="ARBA00022806"/>
    </source>
</evidence>
<keyword evidence="8" id="KW-0067">ATP-binding</keyword>
<dbReference type="EMBL" id="CP002858">
    <property type="protein sequence ID" value="AEI14612.1"/>
    <property type="molecule type" value="Genomic_DNA"/>
</dbReference>
<comment type="similarity">
    <text evidence="2">In the central section; belongs to the CRISPR-associated helicase Cas3 family.</text>
</comment>
<dbReference type="InterPro" id="IPR027417">
    <property type="entry name" value="P-loop_NTPase"/>
</dbReference>
<dbReference type="GO" id="GO:0016787">
    <property type="term" value="F:hydrolase activity"/>
    <property type="evidence" value="ECO:0007669"/>
    <property type="project" value="UniProtKB-KW"/>
</dbReference>
<evidence type="ECO:0000256" key="3">
    <source>
        <dbReference type="ARBA" id="ARBA00022722"/>
    </source>
</evidence>
<dbReference type="STRING" id="717231.Flexsi_0953"/>
<proteinExistence type="inferred from homology"/>
<gene>
    <name evidence="13" type="ordered locus">Flexsi_0953</name>
</gene>
<dbReference type="eggNOG" id="COG1203">
    <property type="taxonomic scope" value="Bacteria"/>
</dbReference>
<dbReference type="HOGENOM" id="CLU_009347_0_0_0"/>
<evidence type="ECO:0000313" key="13">
    <source>
        <dbReference type="EMBL" id="AEI14612.1"/>
    </source>
</evidence>
<keyword evidence="9" id="KW-0051">Antiviral defense</keyword>